<comment type="caution">
    <text evidence="3">The sequence shown here is derived from an EMBL/GenBank/DDBJ whole genome shotgun (WGS) entry which is preliminary data.</text>
</comment>
<dbReference type="GO" id="GO:0016646">
    <property type="term" value="F:oxidoreductase activity, acting on the CH-NH group of donors, NAD or NADP as acceptor"/>
    <property type="evidence" value="ECO:0007669"/>
    <property type="project" value="TreeGrafter"/>
</dbReference>
<dbReference type="EMBL" id="JAFJYH010000121">
    <property type="protein sequence ID" value="KAG4418761.1"/>
    <property type="molecule type" value="Genomic_DNA"/>
</dbReference>
<evidence type="ECO:0000313" key="3">
    <source>
        <dbReference type="EMBL" id="KAG4418761.1"/>
    </source>
</evidence>
<evidence type="ECO:0000313" key="4">
    <source>
        <dbReference type="Proteomes" id="UP000664132"/>
    </source>
</evidence>
<proteinExistence type="inferred from homology"/>
<protein>
    <recommendedName>
        <fullName evidence="2">NAD(P)-binding domain-containing protein</fullName>
    </recommendedName>
</protein>
<dbReference type="Gene3D" id="3.40.50.720">
    <property type="entry name" value="NAD(P)-binding Rossmann-like Domain"/>
    <property type="match status" value="1"/>
</dbReference>
<dbReference type="PANTHER" id="PTHR43355:SF2">
    <property type="entry name" value="FLAVIN REDUCTASE (NADPH)"/>
    <property type="match status" value="1"/>
</dbReference>
<dbReference type="InterPro" id="IPR036291">
    <property type="entry name" value="NAD(P)-bd_dom_sf"/>
</dbReference>
<comment type="similarity">
    <text evidence="1">Belongs to the avfA family.</text>
</comment>
<sequence>MSGLKKTQLNTLVIGATGHGGSYLCVELVNRGHKVTGLARNPEKLGKHELYTPRKFNVVECSFIELMEELKGYDVIFNEFSPHSEGHAALVYMPFVEVTRKIVRATRLCQVPYFIMVGGAGSLELPQIEPYLNAGESGHFWRAFRQAFADSESQIQYMEERLGPLGEGLRELRTIRQKSMAGIASEDENKFMRDYLDNAFKGDYSQTFVKAGRTTYMFFEGNTSWNWSYVSPPALYRPCAGGEDYSISYDNLPLTAEPQAGHYQGWWKHDPKDLEGRLKGISTIDFSRALVDDAESRDGLHKHWTATTELKDDTPYPSYVNFDLGFAPRSVYKSQSTKE</sequence>
<dbReference type="InterPro" id="IPR051606">
    <property type="entry name" value="Polyketide_Oxido-like"/>
</dbReference>
<evidence type="ECO:0000256" key="1">
    <source>
        <dbReference type="ARBA" id="ARBA00038376"/>
    </source>
</evidence>
<dbReference type="OrthoDB" id="10250730at2759"/>
<gene>
    <name evidence="3" type="ORF">IFR04_008123</name>
</gene>
<keyword evidence="4" id="KW-1185">Reference proteome</keyword>
<dbReference type="Pfam" id="PF13460">
    <property type="entry name" value="NAD_binding_10"/>
    <property type="match status" value="1"/>
</dbReference>
<accession>A0A8H7TH08</accession>
<evidence type="ECO:0000259" key="2">
    <source>
        <dbReference type="Pfam" id="PF13460"/>
    </source>
</evidence>
<dbReference type="AlphaFoldDB" id="A0A8H7TH08"/>
<dbReference type="InterPro" id="IPR016040">
    <property type="entry name" value="NAD(P)-bd_dom"/>
</dbReference>
<reference evidence="3" key="1">
    <citation type="submission" date="2021-02" db="EMBL/GenBank/DDBJ databases">
        <title>Genome sequence Cadophora malorum strain M34.</title>
        <authorList>
            <person name="Stefanovic E."/>
            <person name="Vu D."/>
            <person name="Scully C."/>
            <person name="Dijksterhuis J."/>
            <person name="Roader J."/>
            <person name="Houbraken J."/>
        </authorList>
    </citation>
    <scope>NUCLEOTIDE SEQUENCE</scope>
    <source>
        <strain evidence="3">M34</strain>
    </source>
</reference>
<feature type="domain" description="NAD(P)-binding" evidence="2">
    <location>
        <begin position="15"/>
        <end position="148"/>
    </location>
</feature>
<dbReference type="SUPFAM" id="SSF51735">
    <property type="entry name" value="NAD(P)-binding Rossmann-fold domains"/>
    <property type="match status" value="1"/>
</dbReference>
<dbReference type="PANTHER" id="PTHR43355">
    <property type="entry name" value="FLAVIN REDUCTASE (NADPH)"/>
    <property type="match status" value="1"/>
</dbReference>
<dbReference type="Proteomes" id="UP000664132">
    <property type="component" value="Unassembled WGS sequence"/>
</dbReference>
<organism evidence="3 4">
    <name type="scientific">Cadophora malorum</name>
    <dbReference type="NCBI Taxonomy" id="108018"/>
    <lineage>
        <taxon>Eukaryota</taxon>
        <taxon>Fungi</taxon>
        <taxon>Dikarya</taxon>
        <taxon>Ascomycota</taxon>
        <taxon>Pezizomycotina</taxon>
        <taxon>Leotiomycetes</taxon>
        <taxon>Helotiales</taxon>
        <taxon>Ploettnerulaceae</taxon>
        <taxon>Cadophora</taxon>
    </lineage>
</organism>
<name>A0A8H7TH08_9HELO</name>